<proteinExistence type="predicted"/>
<keyword evidence="1" id="KW-0732">Signal</keyword>
<dbReference type="EMBL" id="CP020465">
    <property type="protein sequence ID" value="ASP47386.1"/>
    <property type="molecule type" value="Genomic_DNA"/>
</dbReference>
<feature type="signal peptide" evidence="1">
    <location>
        <begin position="1"/>
        <end position="29"/>
    </location>
</feature>
<protein>
    <submittedName>
        <fullName evidence="2">Uncharacterized protein</fullName>
    </submittedName>
</protein>
<evidence type="ECO:0000313" key="2">
    <source>
        <dbReference type="EMBL" id="ASP47386.1"/>
    </source>
</evidence>
<evidence type="ECO:0000313" key="3">
    <source>
        <dbReference type="Proteomes" id="UP000202259"/>
    </source>
</evidence>
<dbReference type="OrthoDB" id="6272629at2"/>
<dbReference type="RefSeq" id="WP_081150012.1">
    <property type="nucleotide sequence ID" value="NZ_CP020465.1"/>
</dbReference>
<dbReference type="AlphaFoldDB" id="A0A222G665"/>
<keyword evidence="3" id="KW-1185">Reference proteome</keyword>
<dbReference type="KEGG" id="cber:B5D82_06195"/>
<organism evidence="2 3">
    <name type="scientific">Cognaticolwellia beringensis</name>
    <dbReference type="NCBI Taxonomy" id="1967665"/>
    <lineage>
        <taxon>Bacteria</taxon>
        <taxon>Pseudomonadati</taxon>
        <taxon>Pseudomonadota</taxon>
        <taxon>Gammaproteobacteria</taxon>
        <taxon>Alteromonadales</taxon>
        <taxon>Colwelliaceae</taxon>
        <taxon>Cognaticolwellia</taxon>
    </lineage>
</organism>
<reference evidence="2 3" key="1">
    <citation type="submission" date="2017-08" db="EMBL/GenBank/DDBJ databases">
        <title>Complete genome of Colwellia sp. NB097-1, a psychrophile bacterium ioslated from Bering Sea.</title>
        <authorList>
            <person name="Chen X."/>
        </authorList>
    </citation>
    <scope>NUCLEOTIDE SEQUENCE [LARGE SCALE GENOMIC DNA]</scope>
    <source>
        <strain evidence="2 3">NB097-1</strain>
    </source>
</reference>
<evidence type="ECO:0000256" key="1">
    <source>
        <dbReference type="SAM" id="SignalP"/>
    </source>
</evidence>
<name>A0A222G665_9GAMM</name>
<gene>
    <name evidence="2" type="ORF">B5D82_06195</name>
</gene>
<dbReference type="Proteomes" id="UP000202259">
    <property type="component" value="Chromosome"/>
</dbReference>
<feature type="chain" id="PRO_5012985260" evidence="1">
    <location>
        <begin position="30"/>
        <end position="152"/>
    </location>
</feature>
<sequence length="152" mass="16955">MNIQSNKLISGINKSLILLIAIISIGAHAQNNRDKDQELIIDVDPSTHCAINVAPADHESNCSLLYSVDKNPCKHDPECVCSKKEKYISWQTSTGDGFDIHFTDGSPFKRCEYSAGRDGEVRCKIKNDGDYYYEINVQGCATNPYDPRIVVK</sequence>
<accession>A0A222G665</accession>